<reference evidence="8" key="1">
    <citation type="submission" date="2019-03" db="EMBL/GenBank/DDBJ databases">
        <authorList>
            <person name="Mank J."/>
            <person name="Almeida P."/>
        </authorList>
    </citation>
    <scope>NUCLEOTIDE SEQUENCE</scope>
    <source>
        <strain evidence="8">78183</strain>
    </source>
</reference>
<evidence type="ECO:0000256" key="4">
    <source>
        <dbReference type="ARBA" id="ARBA00022989"/>
    </source>
</evidence>
<dbReference type="PROSITE" id="PS00668">
    <property type="entry name" value="COMPLEX1_ND1_2"/>
    <property type="match status" value="1"/>
</dbReference>
<dbReference type="GO" id="GO:0003954">
    <property type="term" value="F:NADH dehydrogenase activity"/>
    <property type="evidence" value="ECO:0007669"/>
    <property type="project" value="TreeGrafter"/>
</dbReference>
<keyword evidence="5" id="KW-0472">Membrane</keyword>
<accession>A0A6N2LVG4</accession>
<name>A0A6N2LVG4_SALVM</name>
<comment type="similarity">
    <text evidence="2 6">Belongs to the complex I subunit 1 family.</text>
</comment>
<comment type="subcellular location">
    <subcellularLocation>
        <location evidence="6">Cell membrane</location>
        <topology evidence="6">Multi-pass membrane protein</topology>
    </subcellularLocation>
    <subcellularLocation>
        <location evidence="1">Membrane</location>
        <topology evidence="1">Multi-pass membrane protein</topology>
    </subcellularLocation>
</comment>
<dbReference type="GO" id="GO:0005886">
    <property type="term" value="C:plasma membrane"/>
    <property type="evidence" value="ECO:0007669"/>
    <property type="project" value="UniProtKB-SubCell"/>
</dbReference>
<dbReference type="PANTHER" id="PTHR11432">
    <property type="entry name" value="NADH DEHYDROGENASE SUBUNIT 1"/>
    <property type="match status" value="1"/>
</dbReference>
<dbReference type="AlphaFoldDB" id="A0A6N2LVG4"/>
<dbReference type="PANTHER" id="PTHR11432:SF3">
    <property type="entry name" value="NADH-UBIQUINONE OXIDOREDUCTASE CHAIN 1"/>
    <property type="match status" value="1"/>
</dbReference>
<evidence type="ECO:0000256" key="1">
    <source>
        <dbReference type="ARBA" id="ARBA00004141"/>
    </source>
</evidence>
<gene>
    <name evidence="8" type="ORF">SVIM_LOCUS279543</name>
</gene>
<dbReference type="GO" id="GO:0009060">
    <property type="term" value="P:aerobic respiration"/>
    <property type="evidence" value="ECO:0007669"/>
    <property type="project" value="TreeGrafter"/>
</dbReference>
<protein>
    <recommendedName>
        <fullName evidence="9">NADH-ubiquinone oxidoreductase chain 1</fullName>
    </recommendedName>
</protein>
<evidence type="ECO:0000256" key="6">
    <source>
        <dbReference type="RuleBase" id="RU000471"/>
    </source>
</evidence>
<dbReference type="InterPro" id="IPR001694">
    <property type="entry name" value="NADH_UbQ_OxRdtase_su1/FPO"/>
</dbReference>
<organism evidence="8">
    <name type="scientific">Salix viminalis</name>
    <name type="common">Common osier</name>
    <name type="synonym">Basket willow</name>
    <dbReference type="NCBI Taxonomy" id="40686"/>
    <lineage>
        <taxon>Eukaryota</taxon>
        <taxon>Viridiplantae</taxon>
        <taxon>Streptophyta</taxon>
        <taxon>Embryophyta</taxon>
        <taxon>Tracheophyta</taxon>
        <taxon>Spermatophyta</taxon>
        <taxon>Magnoliopsida</taxon>
        <taxon>eudicotyledons</taxon>
        <taxon>Gunneridae</taxon>
        <taxon>Pentapetalae</taxon>
        <taxon>rosids</taxon>
        <taxon>fabids</taxon>
        <taxon>Malpighiales</taxon>
        <taxon>Salicaceae</taxon>
        <taxon>Saliceae</taxon>
        <taxon>Salix</taxon>
    </lineage>
</organism>
<evidence type="ECO:0008006" key="9">
    <source>
        <dbReference type="Google" id="ProtNLM"/>
    </source>
</evidence>
<evidence type="ECO:0000313" key="8">
    <source>
        <dbReference type="EMBL" id="VFU44987.1"/>
    </source>
</evidence>
<sequence>MVLGVKQLDTDSSIHSRLKKKSNLKSILPLFPSEPNAKNRSTQGDPTSDKDVSDATFSARTTFSIVIFLARDKREILYQSKADTAPHAPTVRLPRCGAGRGQSKSRWGIEPLYWSYSYCAPCERVWIREGNRSDVPLTQPGNEPEGTAAWGMSASRRKACFELWVIGRAAFSDQGPGHKGPGTIQVRRTPEVTAMSRNLTHRPKRRANTRTRLGDRSAIGVLRGINQGNKCRAYDDAARFHFMEVPGRGKGCRGRRGTTIGKQSPPPLANIERYSQITVVCLYVNLFPTRPGRIGPPRRDGNGSAHMHYLMKALQSPPRSGLTPFPREQDADRDGAGSQPRLSWGLPQHLKKRWAPKSAAYSLRQCSEHESVQFRPLLPSHRETCTCGSGRGLRYTVLICVGPRNSSEIVMAQKQIWSGIPLFPVLVMFFISCLAETNRAPFDLPEAEAESVAGYNVEYARDAILNSPLLAEANVPGSRGLILTETRGGSLPISKIFDFREAKKSA</sequence>
<dbReference type="InterPro" id="IPR018086">
    <property type="entry name" value="NADH_UbQ_OxRdtase_su1_CS"/>
</dbReference>
<evidence type="ECO:0000256" key="5">
    <source>
        <dbReference type="ARBA" id="ARBA00023136"/>
    </source>
</evidence>
<dbReference type="Pfam" id="PF00146">
    <property type="entry name" value="NADHdh"/>
    <property type="match status" value="1"/>
</dbReference>
<evidence type="ECO:0000256" key="2">
    <source>
        <dbReference type="ARBA" id="ARBA00010535"/>
    </source>
</evidence>
<keyword evidence="6" id="KW-0520">NAD</keyword>
<keyword evidence="3 6" id="KW-0812">Transmembrane</keyword>
<dbReference type="EMBL" id="CAADRP010001611">
    <property type="protein sequence ID" value="VFU44987.1"/>
    <property type="molecule type" value="Genomic_DNA"/>
</dbReference>
<feature type="compositionally biased region" description="Polar residues" evidence="7">
    <location>
        <begin position="36"/>
        <end position="46"/>
    </location>
</feature>
<evidence type="ECO:0000256" key="3">
    <source>
        <dbReference type="ARBA" id="ARBA00022692"/>
    </source>
</evidence>
<keyword evidence="4" id="KW-1133">Transmembrane helix</keyword>
<feature type="region of interest" description="Disordered" evidence="7">
    <location>
        <begin position="29"/>
        <end position="53"/>
    </location>
</feature>
<feature type="region of interest" description="Disordered" evidence="7">
    <location>
        <begin position="316"/>
        <end position="344"/>
    </location>
</feature>
<evidence type="ECO:0000256" key="7">
    <source>
        <dbReference type="SAM" id="MobiDB-lite"/>
    </source>
</evidence>
<proteinExistence type="inferred from homology"/>